<proteinExistence type="inferred from homology"/>
<keyword evidence="5" id="KW-0963">Cytoplasm</keyword>
<dbReference type="EMBL" id="OZ035823">
    <property type="protein sequence ID" value="CAL1568329.1"/>
    <property type="molecule type" value="Genomic_DNA"/>
</dbReference>
<feature type="compositionally biased region" description="Basic and acidic residues" evidence="10">
    <location>
        <begin position="368"/>
        <end position="380"/>
    </location>
</feature>
<accession>A0AAV2IZ05</accession>
<evidence type="ECO:0000313" key="11">
    <source>
        <dbReference type="EMBL" id="CAL1568329.1"/>
    </source>
</evidence>
<keyword evidence="12" id="KW-1185">Reference proteome</keyword>
<dbReference type="GO" id="GO:0005814">
    <property type="term" value="C:centriole"/>
    <property type="evidence" value="ECO:0007669"/>
    <property type="project" value="UniProtKB-SubCell"/>
</dbReference>
<evidence type="ECO:0000256" key="2">
    <source>
        <dbReference type="ARBA" id="ARBA00004123"/>
    </source>
</evidence>
<dbReference type="PANTHER" id="PTHR32078:SF1">
    <property type="entry name" value="NUCLEAR PROTEIN MDM1"/>
    <property type="match status" value="1"/>
</dbReference>
<evidence type="ECO:0000256" key="8">
    <source>
        <dbReference type="ARBA" id="ARBA00023242"/>
    </source>
</evidence>
<evidence type="ECO:0000256" key="4">
    <source>
        <dbReference type="ARBA" id="ARBA00013508"/>
    </source>
</evidence>
<dbReference type="GO" id="GO:0005874">
    <property type="term" value="C:microtubule"/>
    <property type="evidence" value="ECO:0007669"/>
    <property type="project" value="UniProtKB-KW"/>
</dbReference>
<dbReference type="PANTHER" id="PTHR32078">
    <property type="entry name" value="NUCLEAR PROTEIN MDM1"/>
    <property type="match status" value="1"/>
</dbReference>
<evidence type="ECO:0000256" key="7">
    <source>
        <dbReference type="ARBA" id="ARBA00023212"/>
    </source>
</evidence>
<keyword evidence="8" id="KW-0539">Nucleus</keyword>
<evidence type="ECO:0000256" key="5">
    <source>
        <dbReference type="ARBA" id="ARBA00022490"/>
    </source>
</evidence>
<feature type="region of interest" description="Disordered" evidence="10">
    <location>
        <begin position="1"/>
        <end position="105"/>
    </location>
</feature>
<dbReference type="InterPro" id="IPR029136">
    <property type="entry name" value="MDM1"/>
</dbReference>
<sequence length="576" mass="64302">MKVRFKSQTEYQRSYRSRSASPLRSAQFAGLRSDHMGISQEPCFQRRKKFNSHHPPLPWRTVNKSANENAAAAEPGPLPTGQPSEKTMVTEKHETSDQSQQHKSYSPILLNSQETSRNNALRKKAGLKLTRSALHKTEYNRQFGQKMAPAAPSPMLTANEALRSSHIIPPFKNHPVAMDTEYQRSFKGIAPTTSPRLRKKLENEITPLFYTHVDKNTKLPKNKPNPRNDMPSPEVKVDKQQSSPKEMFPDSTLSHSKTHRVLTEYESRFCSPEEINDTTSHTPQIKALREQALQYRRRAWGTHFSRDHLSQLLSEHNALWEPTGTIESLSERPESICLDLCQISSAGPVSSRDSCLEVLDLASNSSCKDSDVCTKGEKNSKMSTTNAETPQRTPNVVAEDTSPLPQNDESDGEEGGRLQTPEMKLLPIQRTHHDRTTPAAGGAILVGKPLETDEVCHKSSTTNSVHILKPREAWTDSRQHKQAPKPIASRITPPLPPPLSSTVPFHCIQGTLRNADFQHNGPLGLRLNTRKCGTACCSDEDDHLSVMSSLSAASCTRASAVLKRAQRRRGTFWGET</sequence>
<gene>
    <name evidence="11" type="ORF">KC01_LOCUS973</name>
</gene>
<comment type="subcellular location">
    <subcellularLocation>
        <location evidence="1">Cytoplasm</location>
        <location evidence="1">Cytoskeleton</location>
        <location evidence="1">Microtubule organizing center</location>
        <location evidence="1">Centrosome</location>
        <location evidence="1">Centriole</location>
    </subcellularLocation>
    <subcellularLocation>
        <location evidence="2">Nucleus</location>
    </subcellularLocation>
</comment>
<dbReference type="GO" id="GO:0005634">
    <property type="term" value="C:nucleus"/>
    <property type="evidence" value="ECO:0007669"/>
    <property type="project" value="UniProtKB-SubCell"/>
</dbReference>
<comment type="similarity">
    <text evidence="3">Belongs to the MDM1 family.</text>
</comment>
<evidence type="ECO:0000256" key="10">
    <source>
        <dbReference type="SAM" id="MobiDB-lite"/>
    </source>
</evidence>
<evidence type="ECO:0000256" key="6">
    <source>
        <dbReference type="ARBA" id="ARBA00022701"/>
    </source>
</evidence>
<dbReference type="Pfam" id="PF15501">
    <property type="entry name" value="MDM1"/>
    <property type="match status" value="3"/>
</dbReference>
<feature type="region of interest" description="Disordered" evidence="10">
    <location>
        <begin position="366"/>
        <end position="421"/>
    </location>
</feature>
<dbReference type="GO" id="GO:0008017">
    <property type="term" value="F:microtubule binding"/>
    <property type="evidence" value="ECO:0007669"/>
    <property type="project" value="InterPro"/>
</dbReference>
<evidence type="ECO:0000256" key="3">
    <source>
        <dbReference type="ARBA" id="ARBA00010494"/>
    </source>
</evidence>
<reference evidence="11 12" key="1">
    <citation type="submission" date="2024-04" db="EMBL/GenBank/DDBJ databases">
        <authorList>
            <person name="Waldvogel A.-M."/>
            <person name="Schoenle A."/>
        </authorList>
    </citation>
    <scope>NUCLEOTIDE SEQUENCE [LARGE SCALE GENOMIC DNA]</scope>
</reference>
<organism evidence="11 12">
    <name type="scientific">Knipowitschia caucasica</name>
    <name type="common">Caucasian dwarf goby</name>
    <name type="synonym">Pomatoschistus caucasicus</name>
    <dbReference type="NCBI Taxonomy" id="637954"/>
    <lineage>
        <taxon>Eukaryota</taxon>
        <taxon>Metazoa</taxon>
        <taxon>Chordata</taxon>
        <taxon>Craniata</taxon>
        <taxon>Vertebrata</taxon>
        <taxon>Euteleostomi</taxon>
        <taxon>Actinopterygii</taxon>
        <taxon>Neopterygii</taxon>
        <taxon>Teleostei</taxon>
        <taxon>Neoteleostei</taxon>
        <taxon>Acanthomorphata</taxon>
        <taxon>Gobiaria</taxon>
        <taxon>Gobiiformes</taxon>
        <taxon>Gobioidei</taxon>
        <taxon>Gobiidae</taxon>
        <taxon>Gobiinae</taxon>
        <taxon>Knipowitschia</taxon>
    </lineage>
</organism>
<keyword evidence="7" id="KW-0206">Cytoskeleton</keyword>
<evidence type="ECO:0000256" key="1">
    <source>
        <dbReference type="ARBA" id="ARBA00004114"/>
    </source>
</evidence>
<dbReference type="GO" id="GO:0046600">
    <property type="term" value="P:negative regulation of centriole replication"/>
    <property type="evidence" value="ECO:0007669"/>
    <property type="project" value="InterPro"/>
</dbReference>
<evidence type="ECO:0000256" key="9">
    <source>
        <dbReference type="ARBA" id="ARBA00045771"/>
    </source>
</evidence>
<name>A0AAV2IZ05_KNICA</name>
<feature type="compositionally biased region" description="Polar residues" evidence="10">
    <location>
        <begin position="381"/>
        <end position="394"/>
    </location>
</feature>
<dbReference type="AlphaFoldDB" id="A0AAV2IZ05"/>
<protein>
    <recommendedName>
        <fullName evidence="4">Nuclear protein MDM1</fullName>
    </recommendedName>
</protein>
<feature type="region of interest" description="Disordered" evidence="10">
    <location>
        <begin position="474"/>
        <end position="495"/>
    </location>
</feature>
<feature type="compositionally biased region" description="Polar residues" evidence="10">
    <location>
        <begin position="1"/>
        <end position="24"/>
    </location>
</feature>
<feature type="region of interest" description="Disordered" evidence="10">
    <location>
        <begin position="213"/>
        <end position="257"/>
    </location>
</feature>
<evidence type="ECO:0000313" key="12">
    <source>
        <dbReference type="Proteomes" id="UP001497482"/>
    </source>
</evidence>
<comment type="function">
    <text evidence="9">Microtubule-binding protein that negatively regulates centriole duplication. Binds to and stabilizes microtubules.</text>
</comment>
<keyword evidence="6" id="KW-0493">Microtubule</keyword>
<dbReference type="Proteomes" id="UP001497482">
    <property type="component" value="Chromosome 1"/>
</dbReference>